<dbReference type="RefSeq" id="WP_124926872.1">
    <property type="nucleotide sequence ID" value="NZ_BMOH01000007.1"/>
</dbReference>
<dbReference type="SUPFAM" id="SSF52091">
    <property type="entry name" value="SpoIIaa-like"/>
    <property type="match status" value="1"/>
</dbReference>
<feature type="domain" description="STAS" evidence="1">
    <location>
        <begin position="13"/>
        <end position="100"/>
    </location>
</feature>
<dbReference type="OrthoDB" id="6089296at2"/>
<protein>
    <submittedName>
        <fullName evidence="2">STAS domain-containing protein</fullName>
    </submittedName>
</protein>
<evidence type="ECO:0000259" key="1">
    <source>
        <dbReference type="PROSITE" id="PS50801"/>
    </source>
</evidence>
<evidence type="ECO:0000313" key="3">
    <source>
        <dbReference type="Proteomes" id="UP000267535"/>
    </source>
</evidence>
<organism evidence="2 3">
    <name type="scientific">Amphritea balenae</name>
    <dbReference type="NCBI Taxonomy" id="452629"/>
    <lineage>
        <taxon>Bacteria</taxon>
        <taxon>Pseudomonadati</taxon>
        <taxon>Pseudomonadota</taxon>
        <taxon>Gammaproteobacteria</taxon>
        <taxon>Oceanospirillales</taxon>
        <taxon>Oceanospirillaceae</taxon>
        <taxon>Amphritea</taxon>
    </lineage>
</organism>
<reference evidence="2 3" key="1">
    <citation type="submission" date="2018-11" db="EMBL/GenBank/DDBJ databases">
        <title>The draft genome sequence of Amphritea balenae JAMM 1525T.</title>
        <authorList>
            <person name="Fang Z."/>
            <person name="Zhang Y."/>
            <person name="Han X."/>
        </authorList>
    </citation>
    <scope>NUCLEOTIDE SEQUENCE [LARGE SCALE GENOMIC DNA]</scope>
    <source>
        <strain evidence="2 3">JAMM 1525</strain>
    </source>
</reference>
<dbReference type="EMBL" id="RQXV01000008">
    <property type="protein sequence ID" value="RRC98291.1"/>
    <property type="molecule type" value="Genomic_DNA"/>
</dbReference>
<sequence length="100" mass="11036">MSNQIILSENKAQIKGDLLFSSVTQVRAELERAMLTTDQLCIDFGRVEKVDSAALSLWLCLQRFANQHKVHISAENVPQELSAIAHLVGLDQQGLGFTGK</sequence>
<dbReference type="Proteomes" id="UP000267535">
    <property type="component" value="Unassembled WGS sequence"/>
</dbReference>
<comment type="caution">
    <text evidence="2">The sequence shown here is derived from an EMBL/GenBank/DDBJ whole genome shotgun (WGS) entry which is preliminary data.</text>
</comment>
<dbReference type="AlphaFoldDB" id="A0A3P1SM14"/>
<dbReference type="Gene3D" id="3.30.750.24">
    <property type="entry name" value="STAS domain"/>
    <property type="match status" value="1"/>
</dbReference>
<dbReference type="PROSITE" id="PS50801">
    <property type="entry name" value="STAS"/>
    <property type="match status" value="1"/>
</dbReference>
<dbReference type="Pfam" id="PF13466">
    <property type="entry name" value="STAS_2"/>
    <property type="match status" value="1"/>
</dbReference>
<keyword evidence="3" id="KW-1185">Reference proteome</keyword>
<accession>A0A3P1SM14</accession>
<dbReference type="InterPro" id="IPR058548">
    <property type="entry name" value="MlaB-like_STAS"/>
</dbReference>
<proteinExistence type="predicted"/>
<evidence type="ECO:0000313" key="2">
    <source>
        <dbReference type="EMBL" id="RRC98291.1"/>
    </source>
</evidence>
<dbReference type="InterPro" id="IPR036513">
    <property type="entry name" value="STAS_dom_sf"/>
</dbReference>
<gene>
    <name evidence="2" type="ORF">EHS89_14460</name>
</gene>
<dbReference type="InterPro" id="IPR002645">
    <property type="entry name" value="STAS_dom"/>
</dbReference>
<name>A0A3P1SM14_9GAMM</name>